<evidence type="ECO:0000313" key="9">
    <source>
        <dbReference type="Proteomes" id="UP000325273"/>
    </source>
</evidence>
<evidence type="ECO:0000256" key="4">
    <source>
        <dbReference type="ARBA" id="ARBA00022692"/>
    </source>
</evidence>
<dbReference type="Pfam" id="PF02470">
    <property type="entry name" value="MlaD"/>
    <property type="match status" value="3"/>
</dbReference>
<comment type="caution">
    <text evidence="8">The sequence shown here is derived from an EMBL/GenBank/DDBJ whole genome shotgun (WGS) entry which is preliminary data.</text>
</comment>
<reference evidence="8 9" key="1">
    <citation type="submission" date="2019-08" db="EMBL/GenBank/DDBJ databases">
        <title>Paraburkholderia sp. DCY113.</title>
        <authorList>
            <person name="Kang J."/>
        </authorList>
    </citation>
    <scope>NUCLEOTIDE SEQUENCE [LARGE SCALE GENOMIC DNA]</scope>
    <source>
        <strain evidence="8 9">DCY113</strain>
    </source>
</reference>
<comment type="subcellular location">
    <subcellularLocation>
        <location evidence="1">Cell inner membrane</location>
    </subcellularLocation>
</comment>
<accession>A0A5B0H758</accession>
<name>A0A5B0H758_9BURK</name>
<evidence type="ECO:0000256" key="2">
    <source>
        <dbReference type="ARBA" id="ARBA00022475"/>
    </source>
</evidence>
<gene>
    <name evidence="8" type="ORF">FVF58_18420</name>
</gene>
<dbReference type="PANTHER" id="PTHR30462">
    <property type="entry name" value="INTERMEMBRANE TRANSPORT PROTEIN PQIB-RELATED"/>
    <property type="match status" value="1"/>
</dbReference>
<organism evidence="8 9">
    <name type="scientific">Paraburkholderia panacisoli</name>
    <dbReference type="NCBI Taxonomy" id="2603818"/>
    <lineage>
        <taxon>Bacteria</taxon>
        <taxon>Pseudomonadati</taxon>
        <taxon>Pseudomonadota</taxon>
        <taxon>Betaproteobacteria</taxon>
        <taxon>Burkholderiales</taxon>
        <taxon>Burkholderiaceae</taxon>
        <taxon>Paraburkholderia</taxon>
    </lineage>
</organism>
<dbReference type="InterPro" id="IPR051800">
    <property type="entry name" value="PqiA-PqiB_transport"/>
</dbReference>
<evidence type="ECO:0000256" key="1">
    <source>
        <dbReference type="ARBA" id="ARBA00004533"/>
    </source>
</evidence>
<keyword evidence="9" id="KW-1185">Reference proteome</keyword>
<keyword evidence="4" id="KW-0812">Transmembrane</keyword>
<dbReference type="PANTHER" id="PTHR30462:SF0">
    <property type="entry name" value="INTERMEMBRANE TRANSPORT PROTEIN YEBT"/>
    <property type="match status" value="1"/>
</dbReference>
<keyword evidence="2" id="KW-1003">Cell membrane</keyword>
<protein>
    <submittedName>
        <fullName evidence="8">MCE family protein</fullName>
    </submittedName>
</protein>
<feature type="domain" description="Mce/MlaD" evidence="7">
    <location>
        <begin position="33"/>
        <end position="92"/>
    </location>
</feature>
<keyword evidence="5" id="KW-1133">Transmembrane helix</keyword>
<evidence type="ECO:0000256" key="5">
    <source>
        <dbReference type="ARBA" id="ARBA00022989"/>
    </source>
</evidence>
<dbReference type="AlphaFoldDB" id="A0A5B0H758"/>
<dbReference type="Proteomes" id="UP000325273">
    <property type="component" value="Unassembled WGS sequence"/>
</dbReference>
<feature type="domain" description="Mce/MlaD" evidence="7">
    <location>
        <begin position="148"/>
        <end position="206"/>
    </location>
</feature>
<dbReference type="InterPro" id="IPR003399">
    <property type="entry name" value="Mce/MlaD"/>
</dbReference>
<dbReference type="GO" id="GO:0005886">
    <property type="term" value="C:plasma membrane"/>
    <property type="evidence" value="ECO:0007669"/>
    <property type="project" value="UniProtKB-SubCell"/>
</dbReference>
<evidence type="ECO:0000313" key="8">
    <source>
        <dbReference type="EMBL" id="KAA1010833.1"/>
    </source>
</evidence>
<keyword evidence="3" id="KW-0997">Cell inner membrane</keyword>
<evidence type="ECO:0000256" key="6">
    <source>
        <dbReference type="ARBA" id="ARBA00023136"/>
    </source>
</evidence>
<evidence type="ECO:0000259" key="7">
    <source>
        <dbReference type="Pfam" id="PF02470"/>
    </source>
</evidence>
<proteinExistence type="predicted"/>
<sequence length="519" mass="56281">MRVSPVSLSMWLVSLVAALVCLALLVSLLTRSGPEVTVSFVTAEGLEAGKTRVRYKNVEIGRLAGLRLSADRTRVLAIVQFEPSAGRFAACGTRFWVVRPRIGITGVSGLTTVVAGPHIAVDIGRASATCREFVGLETPPSVTADQNGGRFVLHAESLESLNAGSPIYFRRVQVGQVLNYSLAKNGEGVDVDVFVKAPYDHYVNSRARWWHASGIDLRLDSSGLRLDTQSIATALSGGVVFDLPESPVPENRANDGTVFALEATGTKAMNRADDGPAAPVRMRFNGSVRGLSVGAPVDFDGVELGEVTAIDLDYNPKEIGFDMIVTLNLFPYRLGRRYREALGPGSGEAAKTLLHQLVTQGLRGQLRMGSVLTGQRYVALDFFPHAPAVSIDTRRMPVELPTVPNTLEELQDQLADIVKRLDHVPFEEVGSNLNQALVSVNSLFKRVDIELVPQARTTLDAAHASFNAASATLQQDSPMQSDVHQALTELRRTLASLRALSDYMERQPESLMWGKSTDH</sequence>
<evidence type="ECO:0000256" key="3">
    <source>
        <dbReference type="ARBA" id="ARBA00022519"/>
    </source>
</evidence>
<feature type="domain" description="Mce/MlaD" evidence="7">
    <location>
        <begin position="280"/>
        <end position="382"/>
    </location>
</feature>
<dbReference type="EMBL" id="VTUZ01000011">
    <property type="protein sequence ID" value="KAA1010833.1"/>
    <property type="molecule type" value="Genomic_DNA"/>
</dbReference>
<keyword evidence="6" id="KW-0472">Membrane</keyword>